<dbReference type="PATRIC" id="fig|1618207.4.peg.3016"/>
<name>A0A0D4C1H1_9MICC</name>
<dbReference type="HOGENOM" id="CLU_840998_0_0_11"/>
<proteinExistence type="predicted"/>
<dbReference type="RefSeq" id="WP_045076305.1">
    <property type="nucleotide sequence ID" value="NZ_CP011005.1"/>
</dbReference>
<evidence type="ECO:0000313" key="2">
    <source>
        <dbReference type="Proteomes" id="UP000061839"/>
    </source>
</evidence>
<sequence length="344" mass="38156">MSPEQDLKSLAIDALRYQPTENEIEDSRYPPSYPTPSGIVPFEQQTRAVLQERVEQPDDNPMIFSPGSGGLGARFASMAHLVLNRNGPFGLDDAVCVLIGGGVFSVEEAHEIVEASRPHSALYARNLQASIVSRRIAEDDLEAAASELGHPDIAGFEWSGWRCIGRYHADRGDTKAFFAIWKNFKAGQQKHSMPWLKQYLVSGVAAHQGWEAAVKVTADKRIGEAFLCYAFTPLIEAGDVDQLLELFRDDPLANQVPELIQLRVLTEAIRKAVGIPPVADHSRFLEIFERIKAIDPSISKTVMRERDNLLYTLGLSAVSPDAVAQIRKTIRTPWLRADLMKPKG</sequence>
<organism evidence="1 2">
    <name type="scientific">Psychromicrobium lacuslunae</name>
    <dbReference type="NCBI Taxonomy" id="1618207"/>
    <lineage>
        <taxon>Bacteria</taxon>
        <taxon>Bacillati</taxon>
        <taxon>Actinomycetota</taxon>
        <taxon>Actinomycetes</taxon>
        <taxon>Micrococcales</taxon>
        <taxon>Micrococcaceae</taxon>
        <taxon>Psychromicrobium</taxon>
    </lineage>
</organism>
<reference evidence="1 2" key="1">
    <citation type="journal article" date="2015" name="Genome Announc.">
        <title>Complete Genome Sequencing of Protease-Producing Novel Arthrobacter sp. Strain IHBB 11108 Using PacBio Single-Molecule Real-Time Sequencing Technology.</title>
        <authorList>
            <person name="Kiran S."/>
            <person name="Swarnkar M.K."/>
            <person name="Pal M."/>
            <person name="Thakur R."/>
            <person name="Tewari R."/>
            <person name="Singh A.K."/>
            <person name="Gulati A."/>
        </authorList>
    </citation>
    <scope>NUCLEOTIDE SEQUENCE [LARGE SCALE GENOMIC DNA]</scope>
    <source>
        <strain evidence="1 2">IHBB 11108</strain>
    </source>
</reference>
<dbReference type="Proteomes" id="UP000061839">
    <property type="component" value="Chromosome"/>
</dbReference>
<dbReference type="STRING" id="1618207.UM93_14810"/>
<accession>A0A0D4C1H1</accession>
<dbReference type="AlphaFoldDB" id="A0A0D4C1H1"/>
<dbReference type="EMBL" id="CP011005">
    <property type="protein sequence ID" value="AJT42448.1"/>
    <property type="molecule type" value="Genomic_DNA"/>
</dbReference>
<keyword evidence="2" id="KW-1185">Reference proteome</keyword>
<evidence type="ECO:0000313" key="1">
    <source>
        <dbReference type="EMBL" id="AJT42448.1"/>
    </source>
</evidence>
<gene>
    <name evidence="1" type="ORF">UM93_14810</name>
</gene>
<protein>
    <submittedName>
        <fullName evidence="1">Uncharacterized protein</fullName>
    </submittedName>
</protein>
<dbReference type="KEGG" id="ari:UM93_14810"/>